<dbReference type="Proteomes" id="UP000494165">
    <property type="component" value="Unassembled WGS sequence"/>
</dbReference>
<proteinExistence type="predicted"/>
<comment type="caution">
    <text evidence="2">The sequence shown here is derived from an EMBL/GenBank/DDBJ whole genome shotgun (WGS) entry which is preliminary data.</text>
</comment>
<reference evidence="2 3" key="1">
    <citation type="submission" date="2020-04" db="EMBL/GenBank/DDBJ databases">
        <authorList>
            <person name="Alioto T."/>
            <person name="Alioto T."/>
            <person name="Gomez Garrido J."/>
        </authorList>
    </citation>
    <scope>NUCLEOTIDE SEQUENCE [LARGE SCALE GENOMIC DNA]</scope>
</reference>
<sequence>MSDCEYEEMIDDYEYNEEDSSDVLLRSSTDQAESVESTDNEETDSESDAEDPSPADPSESTLQEPLIQVRDETNNQVPPDHDCKDDDDDNPTVFSTYGQVAPSNPLGHNFNPIQPLCQLHQIPNCELCFNLHIAHMGQ</sequence>
<evidence type="ECO:0000256" key="1">
    <source>
        <dbReference type="SAM" id="MobiDB-lite"/>
    </source>
</evidence>
<keyword evidence="3" id="KW-1185">Reference proteome</keyword>
<feature type="compositionally biased region" description="Basic and acidic residues" evidence="1">
    <location>
        <begin position="69"/>
        <end position="84"/>
    </location>
</feature>
<name>A0A8S1DXD1_9INSE</name>
<feature type="compositionally biased region" description="Acidic residues" evidence="1">
    <location>
        <begin position="1"/>
        <end position="21"/>
    </location>
</feature>
<organism evidence="2 3">
    <name type="scientific">Cloeon dipterum</name>
    <dbReference type="NCBI Taxonomy" id="197152"/>
    <lineage>
        <taxon>Eukaryota</taxon>
        <taxon>Metazoa</taxon>
        <taxon>Ecdysozoa</taxon>
        <taxon>Arthropoda</taxon>
        <taxon>Hexapoda</taxon>
        <taxon>Insecta</taxon>
        <taxon>Pterygota</taxon>
        <taxon>Palaeoptera</taxon>
        <taxon>Ephemeroptera</taxon>
        <taxon>Pisciforma</taxon>
        <taxon>Baetidae</taxon>
        <taxon>Cloeon</taxon>
    </lineage>
</organism>
<protein>
    <submittedName>
        <fullName evidence="2">Uncharacterized protein</fullName>
    </submittedName>
</protein>
<dbReference type="EMBL" id="CADEPI010000374">
    <property type="protein sequence ID" value="CAB3384825.1"/>
    <property type="molecule type" value="Genomic_DNA"/>
</dbReference>
<dbReference type="AlphaFoldDB" id="A0A8S1DXD1"/>
<evidence type="ECO:0000313" key="2">
    <source>
        <dbReference type="EMBL" id="CAB3384825.1"/>
    </source>
</evidence>
<evidence type="ECO:0000313" key="3">
    <source>
        <dbReference type="Proteomes" id="UP000494165"/>
    </source>
</evidence>
<feature type="region of interest" description="Disordered" evidence="1">
    <location>
        <begin position="1"/>
        <end position="93"/>
    </location>
</feature>
<feature type="compositionally biased region" description="Acidic residues" evidence="1">
    <location>
        <begin position="36"/>
        <end position="53"/>
    </location>
</feature>
<accession>A0A8S1DXD1</accession>
<gene>
    <name evidence="2" type="ORF">CLODIP_2_CD15215</name>
</gene>